<keyword evidence="6" id="KW-0325">Glycoprotein</keyword>
<evidence type="ECO:0000256" key="10">
    <source>
        <dbReference type="SAM" id="SignalP"/>
    </source>
</evidence>
<evidence type="ECO:0000256" key="3">
    <source>
        <dbReference type="ARBA" id="ARBA00012350"/>
    </source>
</evidence>
<gene>
    <name evidence="11" type="ORF">LECACI_7A000091</name>
</gene>
<feature type="signal peptide" evidence="10">
    <location>
        <begin position="1"/>
        <end position="20"/>
    </location>
</feature>
<dbReference type="PANTHER" id="PTHR12145">
    <property type="entry name" value="MANNAN ENDO-1,6-ALPHA-MANNOSIDASE DCW1"/>
    <property type="match status" value="1"/>
</dbReference>
<name>A0AAI8W0F3_9PEZI</name>
<evidence type="ECO:0000256" key="7">
    <source>
        <dbReference type="ARBA" id="ARBA00023295"/>
    </source>
</evidence>
<evidence type="ECO:0000256" key="6">
    <source>
        <dbReference type="ARBA" id="ARBA00023180"/>
    </source>
</evidence>
<dbReference type="Proteomes" id="UP001296104">
    <property type="component" value="Unassembled WGS sequence"/>
</dbReference>
<dbReference type="AlphaFoldDB" id="A0AAI8W0F3"/>
<comment type="catalytic activity">
    <reaction evidence="1 8">
        <text>Random hydrolysis of (1-&gt;6)-alpha-D-mannosidic linkages in unbranched (1-&gt;6)-mannans.</text>
        <dbReference type="EC" id="3.2.1.101"/>
    </reaction>
</comment>
<feature type="region of interest" description="Disordered" evidence="9">
    <location>
        <begin position="405"/>
        <end position="435"/>
    </location>
</feature>
<feature type="chain" id="PRO_5042490807" description="Mannan endo-1,6-alpha-mannosidase" evidence="10">
    <location>
        <begin position="21"/>
        <end position="463"/>
    </location>
</feature>
<dbReference type="EMBL" id="CAVMBE010000001">
    <property type="protein sequence ID" value="CAK3742522.1"/>
    <property type="molecule type" value="Genomic_DNA"/>
</dbReference>
<evidence type="ECO:0000256" key="2">
    <source>
        <dbReference type="ARBA" id="ARBA00009699"/>
    </source>
</evidence>
<organism evidence="11 12">
    <name type="scientific">Lecanosticta acicola</name>
    <dbReference type="NCBI Taxonomy" id="111012"/>
    <lineage>
        <taxon>Eukaryota</taxon>
        <taxon>Fungi</taxon>
        <taxon>Dikarya</taxon>
        <taxon>Ascomycota</taxon>
        <taxon>Pezizomycotina</taxon>
        <taxon>Dothideomycetes</taxon>
        <taxon>Dothideomycetidae</taxon>
        <taxon>Mycosphaerellales</taxon>
        <taxon>Mycosphaerellaceae</taxon>
        <taxon>Lecanosticta</taxon>
    </lineage>
</organism>
<evidence type="ECO:0000313" key="12">
    <source>
        <dbReference type="Proteomes" id="UP001296104"/>
    </source>
</evidence>
<dbReference type="GO" id="GO:0008496">
    <property type="term" value="F:mannan endo-1,6-alpha-mannosidase activity"/>
    <property type="evidence" value="ECO:0007669"/>
    <property type="project" value="UniProtKB-UniRule"/>
</dbReference>
<comment type="similarity">
    <text evidence="2 8">Belongs to the glycosyl hydrolase 76 family.</text>
</comment>
<evidence type="ECO:0000256" key="9">
    <source>
        <dbReference type="SAM" id="MobiDB-lite"/>
    </source>
</evidence>
<proteinExistence type="inferred from homology"/>
<keyword evidence="4 10" id="KW-0732">Signal</keyword>
<sequence>MRVTKTLATGFAGLFLTTNALELHLNNTQSVLDVSKTIVQDLLRVYNRNGTGAEMPGLLPAPYYRWEAGLMFDSLTNYWSLSGDETVVPLIQEALLFQTGPDENYMPPNRSKSLGNDDVAVWANAAMTAAESNLPSPANASVSWLALAENAFNSIALRWDEGTCGGGLRWQIFSFKVGYDLKNTASMGSFVMLAARLGRFTGNSTYGDWAQKGVEWTEGIGLLDQSTGAVYDSADTNSNCSSINHLQFTANLGWFLGAAAYQGNVTNTSFWNGLTSSLVVHAHDAFTRNDSNILQETACEARNICNVDQYAYKSILARALARTVALSGDSSTSYNGGTSAATFHQDINSILDASAQAAAGQCVNGRCGSNWYTQAGTNDGHVGVGQDLGALEVILGTLPAKQLGSANGTTTTASGNGNGNGTRTESGSATSSSVKTGGAIGLPTSIWASAMSVALTAMLFAFL</sequence>
<dbReference type="InterPro" id="IPR005198">
    <property type="entry name" value="Glyco_hydro_76"/>
</dbReference>
<comment type="caution">
    <text evidence="11">The sequence shown here is derived from an EMBL/GenBank/DDBJ whole genome shotgun (WGS) entry which is preliminary data.</text>
</comment>
<dbReference type="InterPro" id="IPR014480">
    <property type="entry name" value="Mannan-1_6-alpha_mannosidase"/>
</dbReference>
<dbReference type="Gene3D" id="1.50.10.20">
    <property type="match status" value="1"/>
</dbReference>
<protein>
    <recommendedName>
        <fullName evidence="3 8">Mannan endo-1,6-alpha-mannosidase</fullName>
        <ecNumber evidence="3 8">3.2.1.101</ecNumber>
    </recommendedName>
</protein>
<reference evidence="11" key="1">
    <citation type="submission" date="2023-11" db="EMBL/GenBank/DDBJ databases">
        <authorList>
            <person name="Alioto T."/>
            <person name="Alioto T."/>
            <person name="Gomez Garrido J."/>
        </authorList>
    </citation>
    <scope>NUCLEOTIDE SEQUENCE</scope>
</reference>
<dbReference type="Pfam" id="PF03663">
    <property type="entry name" value="Glyco_hydro_76"/>
    <property type="match status" value="1"/>
</dbReference>
<dbReference type="PANTHER" id="PTHR12145:SF36">
    <property type="entry name" value="MANNAN ENDO-1,6-ALPHA-MANNOSIDASE DCW1"/>
    <property type="match status" value="1"/>
</dbReference>
<dbReference type="GO" id="GO:0009272">
    <property type="term" value="P:fungal-type cell wall biogenesis"/>
    <property type="evidence" value="ECO:0007669"/>
    <property type="project" value="TreeGrafter"/>
</dbReference>
<keyword evidence="12" id="KW-1185">Reference proteome</keyword>
<evidence type="ECO:0000256" key="5">
    <source>
        <dbReference type="ARBA" id="ARBA00022801"/>
    </source>
</evidence>
<evidence type="ECO:0000313" key="11">
    <source>
        <dbReference type="EMBL" id="CAK3742522.1"/>
    </source>
</evidence>
<evidence type="ECO:0000256" key="8">
    <source>
        <dbReference type="PIRNR" id="PIRNR016302"/>
    </source>
</evidence>
<dbReference type="InterPro" id="IPR008928">
    <property type="entry name" value="6-hairpin_glycosidase_sf"/>
</dbReference>
<feature type="compositionally biased region" description="Low complexity" evidence="9">
    <location>
        <begin position="405"/>
        <end position="428"/>
    </location>
</feature>
<dbReference type="GO" id="GO:0016052">
    <property type="term" value="P:carbohydrate catabolic process"/>
    <property type="evidence" value="ECO:0007669"/>
    <property type="project" value="InterPro"/>
</dbReference>
<accession>A0AAI8W0F3</accession>
<dbReference type="SUPFAM" id="SSF48208">
    <property type="entry name" value="Six-hairpin glycosidases"/>
    <property type="match status" value="1"/>
</dbReference>
<keyword evidence="5 8" id="KW-0378">Hydrolase</keyword>
<dbReference type="PIRSF" id="PIRSF016302">
    <property type="entry name" value="Man_a_manosd"/>
    <property type="match status" value="1"/>
</dbReference>
<keyword evidence="7 8" id="KW-0326">Glycosidase</keyword>
<evidence type="ECO:0000256" key="4">
    <source>
        <dbReference type="ARBA" id="ARBA00022729"/>
    </source>
</evidence>
<dbReference type="EC" id="3.2.1.101" evidence="3 8"/>
<evidence type="ECO:0000256" key="1">
    <source>
        <dbReference type="ARBA" id="ARBA00001452"/>
    </source>
</evidence>